<dbReference type="GO" id="GO:0016887">
    <property type="term" value="F:ATP hydrolysis activity"/>
    <property type="evidence" value="ECO:0007669"/>
    <property type="project" value="InterPro"/>
</dbReference>
<dbReference type="GO" id="GO:1900753">
    <property type="term" value="P:doxorubicin transport"/>
    <property type="evidence" value="ECO:0007669"/>
    <property type="project" value="InterPro"/>
</dbReference>
<dbReference type="InterPro" id="IPR017871">
    <property type="entry name" value="ABC_transporter-like_CS"/>
</dbReference>
<dbReference type="RefSeq" id="WP_093260154.1">
    <property type="nucleotide sequence ID" value="NZ_FNOK01000001.1"/>
</dbReference>
<dbReference type="AlphaFoldDB" id="A0A1H2QSE3"/>
<dbReference type="Proteomes" id="UP000199529">
    <property type="component" value="Unassembled WGS sequence"/>
</dbReference>
<feature type="domain" description="ABC transporter" evidence="10">
    <location>
        <begin position="5"/>
        <end position="235"/>
    </location>
</feature>
<dbReference type="Gene3D" id="3.40.50.300">
    <property type="entry name" value="P-loop containing nucleotide triphosphate hydrolases"/>
    <property type="match status" value="1"/>
</dbReference>
<dbReference type="GO" id="GO:0046677">
    <property type="term" value="P:response to antibiotic"/>
    <property type="evidence" value="ECO:0007669"/>
    <property type="project" value="UniProtKB-KW"/>
</dbReference>
<dbReference type="PROSITE" id="PS00211">
    <property type="entry name" value="ABC_TRANSPORTER_1"/>
    <property type="match status" value="1"/>
</dbReference>
<sequence>MPDALRAEDLHKSFGDVKSLDGLDLAAAEGSVLGLLGPNGAGKTTAVRVLATLLEPDSGHARICGLDVVGQARQVRRMIGLTGQFAAVDGMLTGLENLELIGRLGRLGRRETRRRARELLERLGLADVADRQVRTYSGGMQRRLDLAASIIGRPRVLFLDEPTTGLDLPSRRALWTVIDELVADGTTILLTTQYLEEADRLSDRIVVLDRGRAITSGTPGELKAELGGPRIELRLTDPTALPAAVHALPEQAVQGSPQPDERTGTLVVPVRADDDAVIPALLAALQENGIAVAELVFRQPTLDDVFLAVTGAETTAAPTKGPTP</sequence>
<dbReference type="InterPro" id="IPR025302">
    <property type="entry name" value="DrrA1/2-like_C"/>
</dbReference>
<evidence type="ECO:0000256" key="6">
    <source>
        <dbReference type="ARBA" id="ARBA00022967"/>
    </source>
</evidence>
<dbReference type="PANTHER" id="PTHR42711">
    <property type="entry name" value="ABC TRANSPORTER ATP-BINDING PROTEIN"/>
    <property type="match status" value="1"/>
</dbReference>
<protein>
    <submittedName>
        <fullName evidence="11">ABC-2 type transport system ATP-binding protein</fullName>
    </submittedName>
</protein>
<dbReference type="SUPFAM" id="SSF52540">
    <property type="entry name" value="P-loop containing nucleoside triphosphate hydrolases"/>
    <property type="match status" value="1"/>
</dbReference>
<dbReference type="GO" id="GO:0005886">
    <property type="term" value="C:plasma membrane"/>
    <property type="evidence" value="ECO:0007669"/>
    <property type="project" value="UniProtKB-SubCell"/>
</dbReference>
<evidence type="ECO:0000256" key="2">
    <source>
        <dbReference type="ARBA" id="ARBA00022448"/>
    </source>
</evidence>
<evidence type="ECO:0000256" key="8">
    <source>
        <dbReference type="ARBA" id="ARBA00023251"/>
    </source>
</evidence>
<evidence type="ECO:0000313" key="12">
    <source>
        <dbReference type="Proteomes" id="UP000199529"/>
    </source>
</evidence>
<keyword evidence="4" id="KW-0547">Nucleotide-binding</keyword>
<keyword evidence="2" id="KW-0813">Transport</keyword>
<dbReference type="OrthoDB" id="9804819at2"/>
<dbReference type="SMART" id="SM00382">
    <property type="entry name" value="AAA"/>
    <property type="match status" value="1"/>
</dbReference>
<evidence type="ECO:0000256" key="5">
    <source>
        <dbReference type="ARBA" id="ARBA00022840"/>
    </source>
</evidence>
<evidence type="ECO:0000256" key="4">
    <source>
        <dbReference type="ARBA" id="ARBA00022741"/>
    </source>
</evidence>
<dbReference type="PROSITE" id="PS50893">
    <property type="entry name" value="ABC_TRANSPORTER_2"/>
    <property type="match status" value="1"/>
</dbReference>
<dbReference type="InterPro" id="IPR003439">
    <property type="entry name" value="ABC_transporter-like_ATP-bd"/>
</dbReference>
<organism evidence="11 12">
    <name type="scientific">Saccharopolyspora shandongensis</name>
    <dbReference type="NCBI Taxonomy" id="418495"/>
    <lineage>
        <taxon>Bacteria</taxon>
        <taxon>Bacillati</taxon>
        <taxon>Actinomycetota</taxon>
        <taxon>Actinomycetes</taxon>
        <taxon>Pseudonocardiales</taxon>
        <taxon>Pseudonocardiaceae</taxon>
        <taxon>Saccharopolyspora</taxon>
    </lineage>
</organism>
<keyword evidence="3" id="KW-1003">Cell membrane</keyword>
<dbReference type="InterPro" id="IPR003593">
    <property type="entry name" value="AAA+_ATPase"/>
</dbReference>
<dbReference type="InterPro" id="IPR005894">
    <property type="entry name" value="DrrA"/>
</dbReference>
<evidence type="ECO:0000259" key="10">
    <source>
        <dbReference type="PROSITE" id="PS50893"/>
    </source>
</evidence>
<dbReference type="InterPro" id="IPR027417">
    <property type="entry name" value="P-loop_NTPase"/>
</dbReference>
<accession>A0A1H2QSE3</accession>
<keyword evidence="7" id="KW-0472">Membrane</keyword>
<comment type="similarity">
    <text evidence="9">Belongs to the ABC transporter superfamily. Drug exporter-1 (DrugE1) (TC 3.A.1.105) family.</text>
</comment>
<reference evidence="12" key="1">
    <citation type="submission" date="2016-10" db="EMBL/GenBank/DDBJ databases">
        <authorList>
            <person name="Varghese N."/>
            <person name="Submissions S."/>
        </authorList>
    </citation>
    <scope>NUCLEOTIDE SEQUENCE [LARGE SCALE GENOMIC DNA]</scope>
    <source>
        <strain evidence="12">CGMCC 4.3530</strain>
    </source>
</reference>
<keyword evidence="8" id="KW-0046">Antibiotic resistance</keyword>
<keyword evidence="5 11" id="KW-0067">ATP-binding</keyword>
<keyword evidence="12" id="KW-1185">Reference proteome</keyword>
<evidence type="ECO:0000313" key="11">
    <source>
        <dbReference type="EMBL" id="SDW09359.1"/>
    </source>
</evidence>
<dbReference type="EMBL" id="FNOK01000001">
    <property type="protein sequence ID" value="SDW09359.1"/>
    <property type="molecule type" value="Genomic_DNA"/>
</dbReference>
<evidence type="ECO:0000256" key="9">
    <source>
        <dbReference type="ARBA" id="ARBA00049985"/>
    </source>
</evidence>
<dbReference type="GO" id="GO:0043215">
    <property type="term" value="P:daunorubicin transport"/>
    <property type="evidence" value="ECO:0007669"/>
    <property type="project" value="InterPro"/>
</dbReference>
<keyword evidence="6" id="KW-1278">Translocase</keyword>
<proteinExistence type="inferred from homology"/>
<dbReference type="InterPro" id="IPR050763">
    <property type="entry name" value="ABC_transporter_ATP-binding"/>
</dbReference>
<dbReference type="NCBIfam" id="TIGR01188">
    <property type="entry name" value="drrA"/>
    <property type="match status" value="1"/>
</dbReference>
<dbReference type="Pfam" id="PF13732">
    <property type="entry name" value="DrrA1-3_C"/>
    <property type="match status" value="1"/>
</dbReference>
<evidence type="ECO:0000256" key="7">
    <source>
        <dbReference type="ARBA" id="ARBA00023136"/>
    </source>
</evidence>
<comment type="subcellular location">
    <subcellularLocation>
        <location evidence="1">Cell membrane</location>
        <topology evidence="1">Peripheral membrane protein</topology>
        <orientation evidence="1">Cytoplasmic side</orientation>
    </subcellularLocation>
</comment>
<dbReference type="GO" id="GO:0005524">
    <property type="term" value="F:ATP binding"/>
    <property type="evidence" value="ECO:0007669"/>
    <property type="project" value="UniProtKB-KW"/>
</dbReference>
<dbReference type="PANTHER" id="PTHR42711:SF19">
    <property type="entry name" value="DOXORUBICIN RESISTANCE ATP-BINDING PROTEIN DRRA"/>
    <property type="match status" value="1"/>
</dbReference>
<dbReference type="STRING" id="418495.SAMN05216215_1001174"/>
<gene>
    <name evidence="11" type="ORF">SAMN05216215_1001174</name>
</gene>
<evidence type="ECO:0000256" key="3">
    <source>
        <dbReference type="ARBA" id="ARBA00022475"/>
    </source>
</evidence>
<dbReference type="Pfam" id="PF00005">
    <property type="entry name" value="ABC_tran"/>
    <property type="match status" value="1"/>
</dbReference>
<evidence type="ECO:0000256" key="1">
    <source>
        <dbReference type="ARBA" id="ARBA00004413"/>
    </source>
</evidence>
<name>A0A1H2QSE3_9PSEU</name>